<evidence type="ECO:0008006" key="3">
    <source>
        <dbReference type="Google" id="ProtNLM"/>
    </source>
</evidence>
<gene>
    <name evidence="1" type="ORF">CEE37_13425</name>
</gene>
<dbReference type="Proteomes" id="UP000319619">
    <property type="component" value="Unassembled WGS sequence"/>
</dbReference>
<dbReference type="AlphaFoldDB" id="A0A532UT21"/>
<protein>
    <recommendedName>
        <fullName evidence="3">Uracil-DNA glycosylase-like domain-containing protein</fullName>
    </recommendedName>
</protein>
<proteinExistence type="predicted"/>
<evidence type="ECO:0000313" key="2">
    <source>
        <dbReference type="Proteomes" id="UP000319619"/>
    </source>
</evidence>
<sequence length="283" mass="32687">MNRDKAIQTLVENARKISIQYQSIVESFGGIVKAKKNNKEMFIPGYIPYIGEEYFEASTKIFIYALSQNLSPTDDISIKWAIKWRDGDKENYAINRQNINFKNHGKVMMQPFDTGHLPVIAGILNYLSNPTTQSNQNIYKSISATNLSKFSFRDGNKTTDNSESLKKCFRWFSIKEIELLQPDYIICAGDKVYDVVKDSLESTSGPHPSVIRVRFPSLLVINSKFKKMLKNDDDKRVKIILSIFSNSVLNKESSYRNRKSIREIIERDKNYFVAMFDCIKKQI</sequence>
<comment type="caution">
    <text evidence="1">The sequence shown here is derived from an EMBL/GenBank/DDBJ whole genome shotgun (WGS) entry which is preliminary data.</text>
</comment>
<organism evidence="1 2">
    <name type="scientific">candidate division LCP-89 bacterium B3_LCP</name>
    <dbReference type="NCBI Taxonomy" id="2012998"/>
    <lineage>
        <taxon>Bacteria</taxon>
        <taxon>Pseudomonadati</taxon>
        <taxon>Bacteria division LCP-89</taxon>
    </lineage>
</organism>
<name>A0A532UT21_UNCL8</name>
<evidence type="ECO:0000313" key="1">
    <source>
        <dbReference type="EMBL" id="TKJ37957.1"/>
    </source>
</evidence>
<dbReference type="EMBL" id="NJBN01000011">
    <property type="protein sequence ID" value="TKJ37957.1"/>
    <property type="molecule type" value="Genomic_DNA"/>
</dbReference>
<accession>A0A532UT21</accession>
<reference evidence="1 2" key="1">
    <citation type="submission" date="2017-06" db="EMBL/GenBank/DDBJ databases">
        <title>Novel microbial phyla capable of carbon fixation and sulfur reduction in deep-sea sediments.</title>
        <authorList>
            <person name="Huang J."/>
            <person name="Baker B."/>
            <person name="Wang Y."/>
        </authorList>
    </citation>
    <scope>NUCLEOTIDE SEQUENCE [LARGE SCALE GENOMIC DNA]</scope>
    <source>
        <strain evidence="1">B3_LCP</strain>
    </source>
</reference>